<dbReference type="eggNOG" id="COG0569">
    <property type="taxonomic scope" value="Bacteria"/>
</dbReference>
<feature type="transmembrane region" description="Helical" evidence="9">
    <location>
        <begin position="164"/>
        <end position="188"/>
    </location>
</feature>
<feature type="transmembrane region" description="Helical" evidence="9">
    <location>
        <begin position="307"/>
        <end position="328"/>
    </location>
</feature>
<feature type="transmembrane region" description="Helical" evidence="9">
    <location>
        <begin position="232"/>
        <end position="265"/>
    </location>
</feature>
<proteinExistence type="inferred from homology"/>
<dbReference type="GO" id="GO:0006813">
    <property type="term" value="P:potassium ion transport"/>
    <property type="evidence" value="ECO:0007669"/>
    <property type="project" value="InterPro"/>
</dbReference>
<feature type="transmembrane region" description="Helical" evidence="9">
    <location>
        <begin position="369"/>
        <end position="387"/>
    </location>
</feature>
<dbReference type="SUPFAM" id="SSF116726">
    <property type="entry name" value="TrkA C-terminal domain-like"/>
    <property type="match status" value="1"/>
</dbReference>
<sequence>MNLSLIIVTFAALATPLLLARLKISTLPTAVAEIAVGIILGKSLLNIVKTGVFLNFLATLGVILLIFLSGMEIDFSLFKKGNQPQTPLAKKQAAQANNYSPLKLAIQAYGAVIISAIGLALLFKWSGLYQNFWLAAILFATIALGVVIAALKEKELLNNRFGQTLLLIAVLGEVIPMLALTAFASIYAGHAQHLWLILLLFIAAAFLFRRFQAFFDFFQKINKATTQLDIRMAFFIILTLVLLAEEVGAENILGAFVAGIVIKLLEPEESTREKLDAIGYGFLIPIFFITTGVKLDLPALLHDRQVLILIPLFFLAFIFSKALIFFVLRRFFKQANALAGSLLSATTITLVLAVLQVAEEVHAISTRQAGAFLIAAILTCLVGPLIFNKLFVTEAEDTKKIQVHFIGANLLTVSAAKQLDHWYNIHLYTDREDNYQTYNSEIKVTLLPQLTADFLIKHEVFDTDILVLGYADYQLNYQLALAAKKYGVQRVITRFESRDIMNDLDAKLSVAGIEYFNPTDVNVSILRSLIESPSTLEILTANKSRIFEVIVHNRRFVRKQIKDLPFIDQVTISQIFRNHQPISPHGNTRLELNDHIIFTGKSTDVPAIRAEIEKMNE</sequence>
<dbReference type="Gene3D" id="1.20.1530.20">
    <property type="match status" value="1"/>
</dbReference>
<keyword evidence="5 9" id="KW-0812">Transmembrane</keyword>
<dbReference type="GO" id="GO:0015297">
    <property type="term" value="F:antiporter activity"/>
    <property type="evidence" value="ECO:0007669"/>
    <property type="project" value="UniProtKB-KW"/>
</dbReference>
<feature type="transmembrane region" description="Helical" evidence="9">
    <location>
        <begin position="194"/>
        <end position="211"/>
    </location>
</feature>
<evidence type="ECO:0000256" key="6">
    <source>
        <dbReference type="ARBA" id="ARBA00022989"/>
    </source>
</evidence>
<dbReference type="Gene3D" id="3.30.70.1450">
    <property type="entry name" value="Regulator of K+ conductance, C-terminal domain"/>
    <property type="match status" value="1"/>
</dbReference>
<evidence type="ECO:0000256" key="2">
    <source>
        <dbReference type="ARBA" id="ARBA00005551"/>
    </source>
</evidence>
<feature type="transmembrane region" description="Helical" evidence="9">
    <location>
        <begin position="108"/>
        <end position="126"/>
    </location>
</feature>
<dbReference type="InterPro" id="IPR038770">
    <property type="entry name" value="Na+/solute_symporter_sf"/>
</dbReference>
<gene>
    <name evidence="11" type="ORF">FD21_GL000163</name>
</gene>
<dbReference type="EMBL" id="AYYX01000105">
    <property type="protein sequence ID" value="KRM83966.1"/>
    <property type="molecule type" value="Genomic_DNA"/>
</dbReference>
<evidence type="ECO:0000256" key="8">
    <source>
        <dbReference type="ARBA" id="ARBA00023136"/>
    </source>
</evidence>
<dbReference type="InterPro" id="IPR036721">
    <property type="entry name" value="RCK_C_sf"/>
</dbReference>
<dbReference type="PANTHER" id="PTHR43562:SF1">
    <property type="entry name" value="NA(+)_H(+) ANTIPORTER YJBQ-RELATED"/>
    <property type="match status" value="1"/>
</dbReference>
<evidence type="ECO:0000256" key="9">
    <source>
        <dbReference type="SAM" id="Phobius"/>
    </source>
</evidence>
<dbReference type="AlphaFoldDB" id="A0A0R2BXI5"/>
<dbReference type="GO" id="GO:1902600">
    <property type="term" value="P:proton transmembrane transport"/>
    <property type="evidence" value="ECO:0007669"/>
    <property type="project" value="InterPro"/>
</dbReference>
<name>A0A0R2BXI5_9LACO</name>
<reference evidence="11 12" key="1">
    <citation type="journal article" date="2015" name="Genome Announc.">
        <title>Expanding the biotechnology potential of lactobacilli through comparative genomics of 213 strains and associated genera.</title>
        <authorList>
            <person name="Sun Z."/>
            <person name="Harris H.M."/>
            <person name="McCann A."/>
            <person name="Guo C."/>
            <person name="Argimon S."/>
            <person name="Zhang W."/>
            <person name="Yang X."/>
            <person name="Jeffery I.B."/>
            <person name="Cooney J.C."/>
            <person name="Kagawa T.F."/>
            <person name="Liu W."/>
            <person name="Song Y."/>
            <person name="Salvetti E."/>
            <person name="Wrobel A."/>
            <person name="Rasinkangas P."/>
            <person name="Parkhill J."/>
            <person name="Rea M.C."/>
            <person name="O'Sullivan O."/>
            <person name="Ritari J."/>
            <person name="Douillard F.P."/>
            <person name="Paul Ross R."/>
            <person name="Yang R."/>
            <person name="Briner A.E."/>
            <person name="Felis G.E."/>
            <person name="de Vos W.M."/>
            <person name="Barrangou R."/>
            <person name="Klaenhammer T.R."/>
            <person name="Caufield P.W."/>
            <person name="Cui Y."/>
            <person name="Zhang H."/>
            <person name="O'Toole P.W."/>
        </authorList>
    </citation>
    <scope>NUCLEOTIDE SEQUENCE [LARGE SCALE GENOMIC DNA]</scope>
    <source>
        <strain evidence="11 12">DSM 20605</strain>
    </source>
</reference>
<keyword evidence="6 9" id="KW-1133">Transmembrane helix</keyword>
<dbReference type="Pfam" id="PF02080">
    <property type="entry name" value="TrkA_C"/>
    <property type="match status" value="1"/>
</dbReference>
<organism evidence="11 12">
    <name type="scientific">Liquorilactobacillus vini DSM 20605</name>
    <dbReference type="NCBI Taxonomy" id="1133569"/>
    <lineage>
        <taxon>Bacteria</taxon>
        <taxon>Bacillati</taxon>
        <taxon>Bacillota</taxon>
        <taxon>Bacilli</taxon>
        <taxon>Lactobacillales</taxon>
        <taxon>Lactobacillaceae</taxon>
        <taxon>Liquorilactobacillus</taxon>
    </lineage>
</organism>
<keyword evidence="8 9" id="KW-0472">Membrane</keyword>
<dbReference type="InterPro" id="IPR006037">
    <property type="entry name" value="RCK_C"/>
</dbReference>
<dbReference type="RefSeq" id="WP_056970807.1">
    <property type="nucleotide sequence ID" value="NZ_AYYX01000105.1"/>
</dbReference>
<evidence type="ECO:0000256" key="1">
    <source>
        <dbReference type="ARBA" id="ARBA00004141"/>
    </source>
</evidence>
<dbReference type="Proteomes" id="UP000051576">
    <property type="component" value="Unassembled WGS sequence"/>
</dbReference>
<dbReference type="InterPro" id="IPR006153">
    <property type="entry name" value="Cation/H_exchanger_TM"/>
</dbReference>
<feature type="transmembrane region" description="Helical" evidence="9">
    <location>
        <begin position="277"/>
        <end position="295"/>
    </location>
</feature>
<keyword evidence="7" id="KW-0406">Ion transport</keyword>
<dbReference type="GO" id="GO:0008324">
    <property type="term" value="F:monoatomic cation transmembrane transporter activity"/>
    <property type="evidence" value="ECO:0007669"/>
    <property type="project" value="InterPro"/>
</dbReference>
<dbReference type="PROSITE" id="PS51202">
    <property type="entry name" value="RCK_C"/>
    <property type="match status" value="1"/>
</dbReference>
<comment type="subcellular location">
    <subcellularLocation>
        <location evidence="1">Membrane</location>
        <topology evidence="1">Multi-pass membrane protein</topology>
    </subcellularLocation>
</comment>
<evidence type="ECO:0000313" key="11">
    <source>
        <dbReference type="EMBL" id="KRM83966.1"/>
    </source>
</evidence>
<protein>
    <submittedName>
        <fullName evidence="11">CPA2 family monovalent cation proton (H+) antiporter-2</fullName>
    </submittedName>
</protein>
<feature type="transmembrane region" description="Helical" evidence="9">
    <location>
        <begin position="132"/>
        <end position="152"/>
    </location>
</feature>
<comment type="similarity">
    <text evidence="2">Belongs to the monovalent cation:proton antiporter 2 (CPA2) transporter (TC 2.A.37) family.</text>
</comment>
<evidence type="ECO:0000256" key="4">
    <source>
        <dbReference type="ARBA" id="ARBA00022449"/>
    </source>
</evidence>
<feature type="domain" description="RCK C-terminal" evidence="10">
    <location>
        <begin position="534"/>
        <end position="614"/>
    </location>
</feature>
<dbReference type="Gene3D" id="3.40.50.720">
    <property type="entry name" value="NAD(P)-binding Rossmann-like Domain"/>
    <property type="match status" value="1"/>
</dbReference>
<keyword evidence="4" id="KW-0050">Antiport</keyword>
<evidence type="ECO:0000313" key="12">
    <source>
        <dbReference type="Proteomes" id="UP000051576"/>
    </source>
</evidence>
<keyword evidence="12" id="KW-1185">Reference proteome</keyword>
<feature type="transmembrane region" description="Helical" evidence="9">
    <location>
        <begin position="52"/>
        <end position="71"/>
    </location>
</feature>
<evidence type="ECO:0000256" key="7">
    <source>
        <dbReference type="ARBA" id="ARBA00023065"/>
    </source>
</evidence>
<dbReference type="Pfam" id="PF00999">
    <property type="entry name" value="Na_H_Exchanger"/>
    <property type="match status" value="1"/>
</dbReference>
<comment type="caution">
    <text evidence="11">The sequence shown here is derived from an EMBL/GenBank/DDBJ whole genome shotgun (WGS) entry which is preliminary data.</text>
</comment>
<dbReference type="GO" id="GO:0016020">
    <property type="term" value="C:membrane"/>
    <property type="evidence" value="ECO:0007669"/>
    <property type="project" value="UniProtKB-SubCell"/>
</dbReference>
<dbReference type="PATRIC" id="fig|1133569.4.peg.167"/>
<dbReference type="eggNOG" id="COG0475">
    <property type="taxonomic scope" value="Bacteria"/>
</dbReference>
<evidence type="ECO:0000259" key="10">
    <source>
        <dbReference type="PROSITE" id="PS51202"/>
    </source>
</evidence>
<evidence type="ECO:0000256" key="3">
    <source>
        <dbReference type="ARBA" id="ARBA00022448"/>
    </source>
</evidence>
<evidence type="ECO:0000256" key="5">
    <source>
        <dbReference type="ARBA" id="ARBA00022692"/>
    </source>
</evidence>
<dbReference type="PANTHER" id="PTHR43562">
    <property type="entry name" value="NAPA-TYPE SODIUM/HYDROGEN ANTIPORTER"/>
    <property type="match status" value="1"/>
</dbReference>
<dbReference type="STRING" id="1133569.FD21_GL000163"/>
<feature type="transmembrane region" description="Helical" evidence="9">
    <location>
        <begin position="334"/>
        <end position="357"/>
    </location>
</feature>
<accession>A0A0R2BXI5</accession>
<keyword evidence="3" id="KW-0813">Transport</keyword>